<sequence>MTKEQINAEVKLQEMLGNKLEVIQLGNDIYMYLNGESYKTAELI</sequence>
<reference evidence="1 2" key="1">
    <citation type="submission" date="2017-08" db="EMBL/GenBank/DDBJ databases">
        <title>Sequence of Bacteriophage phiSHEF2, isolated from wastewater with target organism Enterococcus faecalis OS16.</title>
        <authorList>
            <person name="Stafford G.P."/>
            <person name="Al-Zubidi M.I."/>
        </authorList>
    </citation>
    <scope>NUCLEOTIDE SEQUENCE [LARGE SCALE GENOMIC DNA]</scope>
</reference>
<proteinExistence type="predicted"/>
<name>A0A249XUE4_9CAUD</name>
<dbReference type="EMBL" id="MF678788">
    <property type="protein sequence ID" value="ASZ75584.1"/>
    <property type="molecule type" value="Genomic_DNA"/>
</dbReference>
<organism evidence="1 2">
    <name type="scientific">Enterococcus phage phiSHEF2</name>
    <dbReference type="NCBI Taxonomy" id="2030922"/>
    <lineage>
        <taxon>Viruses</taxon>
        <taxon>Duplodnaviria</taxon>
        <taxon>Heunggongvirae</taxon>
        <taxon>Uroviricota</taxon>
        <taxon>Caudoviricetes</taxon>
        <taxon>Efquatrovirus</taxon>
        <taxon>Efquatrovirus SHEF2</taxon>
    </lineage>
</organism>
<gene>
    <name evidence="1" type="ORF">phiSHEF2_59</name>
</gene>
<accession>A0A249XUE4</accession>
<keyword evidence="2" id="KW-1185">Reference proteome</keyword>
<dbReference type="Proteomes" id="UP000221448">
    <property type="component" value="Segment"/>
</dbReference>
<evidence type="ECO:0000313" key="1">
    <source>
        <dbReference type="EMBL" id="ASZ75584.1"/>
    </source>
</evidence>
<evidence type="ECO:0000313" key="2">
    <source>
        <dbReference type="Proteomes" id="UP000221448"/>
    </source>
</evidence>
<protein>
    <submittedName>
        <fullName evidence="1">Uncharacterized protein</fullName>
    </submittedName>
</protein>